<proteinExistence type="predicted"/>
<evidence type="ECO:0008006" key="3">
    <source>
        <dbReference type="Google" id="ProtNLM"/>
    </source>
</evidence>
<protein>
    <recommendedName>
        <fullName evidence="3">DUF402 domain-containing protein</fullName>
    </recommendedName>
</protein>
<comment type="caution">
    <text evidence="1">The sequence shown here is derived from an EMBL/GenBank/DDBJ whole genome shotgun (WGS) entry which is preliminary data.</text>
</comment>
<organism evidence="1 2">
    <name type="scientific">Gordonia rubripertincta NBRC 101908</name>
    <dbReference type="NCBI Taxonomy" id="1077975"/>
    <lineage>
        <taxon>Bacteria</taxon>
        <taxon>Bacillati</taxon>
        <taxon>Actinomycetota</taxon>
        <taxon>Actinomycetes</taxon>
        <taxon>Mycobacteriales</taxon>
        <taxon>Gordoniaceae</taxon>
        <taxon>Gordonia</taxon>
    </lineage>
</organism>
<dbReference type="EMBL" id="BAHB01000028">
    <property type="protein sequence ID" value="GAB84059.1"/>
    <property type="molecule type" value="Genomic_DNA"/>
</dbReference>
<evidence type="ECO:0000313" key="1">
    <source>
        <dbReference type="EMBL" id="GAB84059.1"/>
    </source>
</evidence>
<reference evidence="1 2" key="1">
    <citation type="submission" date="2012-08" db="EMBL/GenBank/DDBJ databases">
        <title>Whole genome shotgun sequence of Gordonia rubripertincta NBRC 101908.</title>
        <authorList>
            <person name="Takarada H."/>
            <person name="Hosoyama A."/>
            <person name="Tsuchikane K."/>
            <person name="Katsumata H."/>
            <person name="Baba S."/>
            <person name="Ohji S."/>
            <person name="Yamazaki S."/>
            <person name="Fujita N."/>
        </authorList>
    </citation>
    <scope>NUCLEOTIDE SEQUENCE [LARGE SCALE GENOMIC DNA]</scope>
    <source>
        <strain evidence="1 2">NBRC 101908</strain>
    </source>
</reference>
<sequence>MASVLTTYSGVAPEVRRNLQYGIRKGRWGLRKEPVDWKAGRIFDWHVIGAEAKGLRRGPRCQPEEWVTAKIDVYVFRVLSPLKLESGPFWPDELEESTSKYPYRFDIDLVARAFGVPAAYDSPIPTGISEGIRLAASRAEAINPVGEERWVNFLDEVRQRH</sequence>
<dbReference type="Proteomes" id="UP000010744">
    <property type="component" value="Unassembled WGS sequence"/>
</dbReference>
<gene>
    <name evidence="1" type="ORF">GORBP_028_00620</name>
</gene>
<evidence type="ECO:0000313" key="2">
    <source>
        <dbReference type="Proteomes" id="UP000010744"/>
    </source>
</evidence>
<keyword evidence="2" id="KW-1185">Reference proteome</keyword>
<name>A0ABQ0HP58_GORRU</name>
<accession>A0ABQ0HP58</accession>